<feature type="compositionally biased region" description="Gly residues" evidence="1">
    <location>
        <begin position="345"/>
        <end position="355"/>
    </location>
</feature>
<gene>
    <name evidence="2" type="ORF">PGLA1383_LOCUS47790</name>
</gene>
<dbReference type="OrthoDB" id="444264at2759"/>
<evidence type="ECO:0000313" key="2">
    <source>
        <dbReference type="EMBL" id="CAE8631788.1"/>
    </source>
</evidence>
<dbReference type="AlphaFoldDB" id="A0A813H2A4"/>
<organism evidence="2 3">
    <name type="scientific">Polarella glacialis</name>
    <name type="common">Dinoflagellate</name>
    <dbReference type="NCBI Taxonomy" id="89957"/>
    <lineage>
        <taxon>Eukaryota</taxon>
        <taxon>Sar</taxon>
        <taxon>Alveolata</taxon>
        <taxon>Dinophyceae</taxon>
        <taxon>Suessiales</taxon>
        <taxon>Suessiaceae</taxon>
        <taxon>Polarella</taxon>
    </lineage>
</organism>
<name>A0A813H2A4_POLGL</name>
<keyword evidence="3" id="KW-1185">Reference proteome</keyword>
<feature type="non-terminal residue" evidence="2">
    <location>
        <position position="381"/>
    </location>
</feature>
<sequence length="381" mass="40205">KLVDGFPGHAAPSGLGLTGLGVTGVTSDRVHVFAPGNPYLVGLANPAPANPLFLSVVAAGAQADSILGLDALPEKGKHAITQDSWRMVKIEPEVQDIADHFGLDERITGKLQEALDVRNEQAGADLEAMWEILDEARNPPGLTMIKVKEMLDGTFRMGEKADAAVKALKVKFSLDERATYKLGEVLSTKPNKKDILKLLDIHLSASNNPSALVMLRLADLRKDIPLGEVPYGSKGYRDRPYLGTYDKYGNKVGGDEPGAPGQPPGPTGESRRGSDQAPPRGGGERGGDRGGGDRGGDRGPDRRGADNRDRDFRGGDRRGGGDRGPADRGGAAVGGGHGGGHDRGGGPGGGGNDRGSGGDRDRQNRGRSRERRRSRSRARDQ</sequence>
<evidence type="ECO:0000256" key="1">
    <source>
        <dbReference type="SAM" id="MobiDB-lite"/>
    </source>
</evidence>
<feature type="compositionally biased region" description="Basic and acidic residues" evidence="1">
    <location>
        <begin position="282"/>
        <end position="326"/>
    </location>
</feature>
<proteinExistence type="predicted"/>
<protein>
    <submittedName>
        <fullName evidence="2">Uncharacterized protein</fullName>
    </submittedName>
</protein>
<accession>A0A813H2A4</accession>
<dbReference type="Proteomes" id="UP000654075">
    <property type="component" value="Unassembled WGS sequence"/>
</dbReference>
<reference evidence="2" key="1">
    <citation type="submission" date="2021-02" db="EMBL/GenBank/DDBJ databases">
        <authorList>
            <person name="Dougan E. K."/>
            <person name="Rhodes N."/>
            <person name="Thang M."/>
            <person name="Chan C."/>
        </authorList>
    </citation>
    <scope>NUCLEOTIDE SEQUENCE</scope>
</reference>
<feature type="region of interest" description="Disordered" evidence="1">
    <location>
        <begin position="227"/>
        <end position="381"/>
    </location>
</feature>
<comment type="caution">
    <text evidence="2">The sequence shown here is derived from an EMBL/GenBank/DDBJ whole genome shotgun (WGS) entry which is preliminary data.</text>
</comment>
<dbReference type="EMBL" id="CAJNNV010030208">
    <property type="protein sequence ID" value="CAE8631788.1"/>
    <property type="molecule type" value="Genomic_DNA"/>
</dbReference>
<feature type="compositionally biased region" description="Basic residues" evidence="1">
    <location>
        <begin position="365"/>
        <end position="381"/>
    </location>
</feature>
<evidence type="ECO:0000313" key="3">
    <source>
        <dbReference type="Proteomes" id="UP000654075"/>
    </source>
</evidence>